<sequence length="1011" mass="110621">MESSESPAESTSEHSLPSAEAPSAAPADDLPEWEPLTPELLEDEAIRGDFVLRWAVAGLALLLGCAQFTQARPLVLVRTGEWLAANGFLPSGKDPFSIAGADLRWVHLHWLLDLLVAGVHALGGVVGLSIVQGLVACGVWIILGHAYRPGIRTWWGSVCATLALLAAMPRLNLTPELVTLAGLAATMWLLVRCEEQGTRAGWWGFVPLLWLWAQMDPRAWMGASLLLLYGLGQLLQRRTVEPDEAARPKLPVVPVAAALAAMLVHPFVWETWWAPIGLYGTEYPTLRAAYPRPIAADLAWYPLWSPLLWNRLNVSLMSGLLLAVAGAAALWLDRARFSLPHLLVYTGANLVGLLAWHDLPAAGIVNCVLATIHGQNWYYQRFGQVYSTNLAEVVFSRGGRALTVLALFALAWLTVSGRIDGPDGRRSGVGLDRQLAAEIEAFRRLEGLTANDRVFHLTLRQGDALIAAGRKSFVDHRVQLFARPGAENLILLHERVRRTLRRPRANEPAGAADATWKDVFQKYQLSHALPRLTQGVTGPDYETLFDMLSRNDWSLTEVLPATMVLHWTRSPDPQVQEFAAAHAINVVDQAFRHPAVTNDQPREHPVPRTWSERLFSVPRRQLSGPTLLAHHWLRLVANTAAAPLPFRLSCATLAVRAAQAGVTETPELPAAYAALAEAYTLLGQLEGLALAESGLPWNASLRYRQAVAAAQTAARLEPDNLAIHTLLAELYHAAGRIDAAHEAAKKVVQLTPVPDPDDAFGLQRRESLLKVEADLAREVERVAKVVEEQLQKGTDRLEVATALYQSGNVRRAAALLQEDAVYVEKSPAARQLLTAALAELGAGPALDESAARLSDIAELAGLIHWRDVVAVAALVRTDYATAISQWERELARADQDQLQALLYTAPMVTASPIWLGETGFPVTHAAMVQTAFQLRPHELALAEFHRAACELERANSEGAILAIRRALQRAPASPLRPLLRLYLFCLTEETIDLEPPADWIPLPADVFATDG</sequence>
<feature type="transmembrane region" description="Helical" evidence="2">
    <location>
        <begin position="114"/>
        <end position="143"/>
    </location>
</feature>
<gene>
    <name evidence="3" type="ORF">ENS64_14725</name>
</gene>
<feature type="region of interest" description="Disordered" evidence="1">
    <location>
        <begin position="1"/>
        <end position="33"/>
    </location>
</feature>
<name>A0A7C4LMV4_9PLAN</name>
<comment type="caution">
    <text evidence="3">The sequence shown here is derived from an EMBL/GenBank/DDBJ whole genome shotgun (WGS) entry which is preliminary data.</text>
</comment>
<dbReference type="AlphaFoldDB" id="A0A7C4LMV4"/>
<keyword evidence="2" id="KW-0812">Transmembrane</keyword>
<feature type="transmembrane region" description="Helical" evidence="2">
    <location>
        <begin position="312"/>
        <end position="332"/>
    </location>
</feature>
<keyword evidence="2" id="KW-1133">Transmembrane helix</keyword>
<evidence type="ECO:0000313" key="3">
    <source>
        <dbReference type="EMBL" id="HGT40496.1"/>
    </source>
</evidence>
<dbReference type="Gene3D" id="1.25.40.10">
    <property type="entry name" value="Tetratricopeptide repeat domain"/>
    <property type="match status" value="1"/>
</dbReference>
<dbReference type="EMBL" id="DSVQ01000017">
    <property type="protein sequence ID" value="HGT40496.1"/>
    <property type="molecule type" value="Genomic_DNA"/>
</dbReference>
<dbReference type="SUPFAM" id="SSF48452">
    <property type="entry name" value="TPR-like"/>
    <property type="match status" value="1"/>
</dbReference>
<keyword evidence="2" id="KW-0472">Membrane</keyword>
<evidence type="ECO:0000256" key="1">
    <source>
        <dbReference type="SAM" id="MobiDB-lite"/>
    </source>
</evidence>
<organism evidence="3">
    <name type="scientific">Schlesneria paludicola</name>
    <dbReference type="NCBI Taxonomy" id="360056"/>
    <lineage>
        <taxon>Bacteria</taxon>
        <taxon>Pseudomonadati</taxon>
        <taxon>Planctomycetota</taxon>
        <taxon>Planctomycetia</taxon>
        <taxon>Planctomycetales</taxon>
        <taxon>Planctomycetaceae</taxon>
        <taxon>Schlesneria</taxon>
    </lineage>
</organism>
<evidence type="ECO:0000256" key="2">
    <source>
        <dbReference type="SAM" id="Phobius"/>
    </source>
</evidence>
<reference evidence="3" key="1">
    <citation type="journal article" date="2020" name="mSystems">
        <title>Genome- and Community-Level Interaction Insights into Carbon Utilization and Element Cycling Functions of Hydrothermarchaeota in Hydrothermal Sediment.</title>
        <authorList>
            <person name="Zhou Z."/>
            <person name="Liu Y."/>
            <person name="Xu W."/>
            <person name="Pan J."/>
            <person name="Luo Z.H."/>
            <person name="Li M."/>
        </authorList>
    </citation>
    <scope>NUCLEOTIDE SEQUENCE [LARGE SCALE GENOMIC DNA]</scope>
    <source>
        <strain evidence="3">SpSt-508</strain>
    </source>
</reference>
<dbReference type="Pfam" id="PF14559">
    <property type="entry name" value="TPR_19"/>
    <property type="match status" value="1"/>
</dbReference>
<proteinExistence type="predicted"/>
<dbReference type="InterPro" id="IPR011990">
    <property type="entry name" value="TPR-like_helical_dom_sf"/>
</dbReference>
<accession>A0A7C4LMV4</accession>
<protein>
    <submittedName>
        <fullName evidence="3">Uncharacterized protein</fullName>
    </submittedName>
</protein>